<evidence type="ECO:0000313" key="2">
    <source>
        <dbReference type="EMBL" id="GAF95556.1"/>
    </source>
</evidence>
<protein>
    <recommendedName>
        <fullName evidence="1">Uroporphyrinogen decarboxylase (URO-D) domain-containing protein</fullName>
    </recommendedName>
</protein>
<dbReference type="Pfam" id="PF01208">
    <property type="entry name" value="URO-D"/>
    <property type="match status" value="1"/>
</dbReference>
<dbReference type="EMBL" id="BARS01018533">
    <property type="protein sequence ID" value="GAF95556.1"/>
    <property type="molecule type" value="Genomic_DNA"/>
</dbReference>
<dbReference type="GO" id="GO:0006779">
    <property type="term" value="P:porphyrin-containing compound biosynthetic process"/>
    <property type="evidence" value="ECO:0007669"/>
    <property type="project" value="InterPro"/>
</dbReference>
<dbReference type="Gene3D" id="3.20.20.210">
    <property type="match status" value="1"/>
</dbReference>
<dbReference type="InterPro" id="IPR038071">
    <property type="entry name" value="UROD/MetE-like_sf"/>
</dbReference>
<evidence type="ECO:0000259" key="1">
    <source>
        <dbReference type="Pfam" id="PF01208"/>
    </source>
</evidence>
<organism evidence="2">
    <name type="scientific">marine sediment metagenome</name>
    <dbReference type="NCBI Taxonomy" id="412755"/>
    <lineage>
        <taxon>unclassified sequences</taxon>
        <taxon>metagenomes</taxon>
        <taxon>ecological metagenomes</taxon>
    </lineage>
</organism>
<feature type="non-terminal residue" evidence="2">
    <location>
        <position position="1"/>
    </location>
</feature>
<dbReference type="GO" id="GO:0004853">
    <property type="term" value="F:uroporphyrinogen decarboxylase activity"/>
    <property type="evidence" value="ECO:0007669"/>
    <property type="project" value="InterPro"/>
</dbReference>
<name>X0U8A8_9ZZZZ</name>
<dbReference type="InterPro" id="IPR000257">
    <property type="entry name" value="Uroporphyrinogen_deCOase"/>
</dbReference>
<gene>
    <name evidence="2" type="ORF">S01H1_30153</name>
</gene>
<proteinExistence type="predicted"/>
<dbReference type="AlphaFoldDB" id="X0U8A8"/>
<dbReference type="SUPFAM" id="SSF51726">
    <property type="entry name" value="UROD/MetE-like"/>
    <property type="match status" value="1"/>
</dbReference>
<accession>X0U8A8</accession>
<comment type="caution">
    <text evidence="2">The sequence shown here is derived from an EMBL/GenBank/DDBJ whole genome shotgun (WGS) entry which is preliminary data.</text>
</comment>
<feature type="domain" description="Uroporphyrinogen decarboxylase (URO-D)" evidence="1">
    <location>
        <begin position="22"/>
        <end position="158"/>
    </location>
</feature>
<reference evidence="2" key="1">
    <citation type="journal article" date="2014" name="Front. Microbiol.">
        <title>High frequency of phylogenetically diverse reductive dehalogenase-homologous genes in deep subseafloor sedimentary metagenomes.</title>
        <authorList>
            <person name="Kawai M."/>
            <person name="Futagami T."/>
            <person name="Toyoda A."/>
            <person name="Takaki Y."/>
            <person name="Nishi S."/>
            <person name="Hori S."/>
            <person name="Arai W."/>
            <person name="Tsubouchi T."/>
            <person name="Morono Y."/>
            <person name="Uchiyama I."/>
            <person name="Ito T."/>
            <person name="Fujiyama A."/>
            <person name="Inagaki F."/>
            <person name="Takami H."/>
        </authorList>
    </citation>
    <scope>NUCLEOTIDE SEQUENCE</scope>
    <source>
        <strain evidence="2">Expedition CK06-06</strain>
    </source>
</reference>
<sequence>HLLQIGLESLKRADAYDFGLWIFDDMCNINGPMFSPRTFERIFLPVYTRMVSAIKAAGAKWVILHCDGNLRPFLDMLIEAGIDGINPVEYSAGLDVVELMQAYSGKLRFIGGVCNTHVLPSGDEGRIRAHIESIAQAGRDGGLVIGTHSVGPDISLESYELYRTSVAGC</sequence>